<protein>
    <submittedName>
        <fullName evidence="2">Uncharacterized protein</fullName>
    </submittedName>
</protein>
<feature type="region of interest" description="Disordered" evidence="1">
    <location>
        <begin position="85"/>
        <end position="105"/>
    </location>
</feature>
<evidence type="ECO:0000256" key="1">
    <source>
        <dbReference type="SAM" id="MobiDB-lite"/>
    </source>
</evidence>
<organism evidence="2 3">
    <name type="scientific">Opisthorchis viverrini</name>
    <name type="common">Southeast Asian liver fluke</name>
    <dbReference type="NCBI Taxonomy" id="6198"/>
    <lineage>
        <taxon>Eukaryota</taxon>
        <taxon>Metazoa</taxon>
        <taxon>Spiralia</taxon>
        <taxon>Lophotrochozoa</taxon>
        <taxon>Platyhelminthes</taxon>
        <taxon>Trematoda</taxon>
        <taxon>Digenea</taxon>
        <taxon>Opisthorchiida</taxon>
        <taxon>Opisthorchiata</taxon>
        <taxon>Opisthorchiidae</taxon>
        <taxon>Opisthorchis</taxon>
    </lineage>
</organism>
<keyword evidence="3" id="KW-1185">Reference proteome</keyword>
<feature type="non-terminal residue" evidence="2">
    <location>
        <position position="105"/>
    </location>
</feature>
<sequence length="105" mass="11912">MRPFLTVLPEKYSRNCCQWQVRFVSLVDYKSVQTLYFESKALSVDANSRPTVWSNGSPKNIPHSMGVRWFAFADAKPVYHHLSRCGDASSDESQPLSSTVLNVNK</sequence>
<dbReference type="EMBL" id="KV900140">
    <property type="protein sequence ID" value="OON15902.1"/>
    <property type="molecule type" value="Genomic_DNA"/>
</dbReference>
<reference evidence="2 3" key="1">
    <citation type="submission" date="2015-03" db="EMBL/GenBank/DDBJ databases">
        <title>Draft genome of the nematode, Opisthorchis viverrini.</title>
        <authorList>
            <person name="Mitreva M."/>
        </authorList>
    </citation>
    <scope>NUCLEOTIDE SEQUENCE [LARGE SCALE GENOMIC DNA]</scope>
    <source>
        <strain evidence="2">Khon Kaen</strain>
    </source>
</reference>
<gene>
    <name evidence="2" type="ORF">X801_08290</name>
</gene>
<name>A0A1S8WN51_OPIVI</name>
<evidence type="ECO:0000313" key="3">
    <source>
        <dbReference type="Proteomes" id="UP000243686"/>
    </source>
</evidence>
<proteinExistence type="predicted"/>
<feature type="compositionally biased region" description="Polar residues" evidence="1">
    <location>
        <begin position="91"/>
        <end position="105"/>
    </location>
</feature>
<evidence type="ECO:0000313" key="2">
    <source>
        <dbReference type="EMBL" id="OON15902.1"/>
    </source>
</evidence>
<accession>A0A1S8WN51</accession>
<dbReference type="AlphaFoldDB" id="A0A1S8WN51"/>
<dbReference type="Proteomes" id="UP000243686">
    <property type="component" value="Unassembled WGS sequence"/>
</dbReference>